<keyword evidence="1" id="KW-1133">Transmembrane helix</keyword>
<dbReference type="PANTHER" id="PTHR11861:SF8">
    <property type="entry name" value="PKD DOMAIN-CONTAINING PROTEIN"/>
    <property type="match status" value="1"/>
</dbReference>
<dbReference type="GO" id="GO:0005886">
    <property type="term" value="C:plasma membrane"/>
    <property type="evidence" value="ECO:0007669"/>
    <property type="project" value="TreeGrafter"/>
</dbReference>
<dbReference type="OMA" id="HHEGANT"/>
<feature type="signal peptide" evidence="2">
    <location>
        <begin position="1"/>
        <end position="27"/>
    </location>
</feature>
<dbReference type="InterPro" id="IPR045219">
    <property type="entry name" value="PKAT"/>
</dbReference>
<sequence>MTTGGFQMSWTTICALIFCAFLPFVTPKTRIEVTSDQPVLLGSNVTFRLKLYNVDQESYDVSWVELGDALYRHKVEVLNKTNGYTSNWTLWYLDEKPKEVTDDAPYLNPGTYTVTAAVSYTTIFYFVKNVGTAVTYFDVIQEFAGTLEPQQPGVVVVKTDPNFVSTSNETTLVTKLHDPYNYLAKGANVTWSWFNSTSFIMNTTTPSLKQNITKEGTFYYNVTVSGEFDSSLNPNKTLIRRGSFETNVVAKVPISNFTVAGEKWFPHGRLLNLHVQCDGSKPYTYCIQMQPGAYNMTGNETCISPEVTTVCDIPYVWYFGEPGLHSLVIIMENDISRIMNRTLVNVYKVSKQQPLSIIIVPLTCTLIALVMIIFGIAFFWENRARYSVEVADFDFGQHEEFPYKTFVQRLKDALTASSSSSRQRLYNSTDDDAILGGRRASQFCHTDD</sequence>
<evidence type="ECO:0000313" key="3">
    <source>
        <dbReference type="EMBL" id="OXA62939.1"/>
    </source>
</evidence>
<feature type="chain" id="PRO_5012804870" evidence="2">
    <location>
        <begin position="28"/>
        <end position="448"/>
    </location>
</feature>
<name>A0A226EZF7_FOLCA</name>
<dbReference type="PANTHER" id="PTHR11861">
    <property type="entry name" value="MELANOCYTE PROTEIN PMEL 17-RELATED"/>
    <property type="match status" value="1"/>
</dbReference>
<keyword evidence="4" id="KW-1185">Reference proteome</keyword>
<proteinExistence type="predicted"/>
<keyword evidence="2" id="KW-0732">Signal</keyword>
<protein>
    <submittedName>
        <fullName evidence="3">Transmembrane glycoprotein NMB</fullName>
    </submittedName>
</protein>
<evidence type="ECO:0000256" key="1">
    <source>
        <dbReference type="SAM" id="Phobius"/>
    </source>
</evidence>
<dbReference type="AlphaFoldDB" id="A0A226EZF7"/>
<accession>A0A226EZF7</accession>
<dbReference type="Proteomes" id="UP000198287">
    <property type="component" value="Unassembled WGS sequence"/>
</dbReference>
<keyword evidence="1 3" id="KW-0812">Transmembrane</keyword>
<dbReference type="EMBL" id="LNIX01000001">
    <property type="protein sequence ID" value="OXA62939.1"/>
    <property type="molecule type" value="Genomic_DNA"/>
</dbReference>
<keyword evidence="1" id="KW-0472">Membrane</keyword>
<organism evidence="3 4">
    <name type="scientific">Folsomia candida</name>
    <name type="common">Springtail</name>
    <dbReference type="NCBI Taxonomy" id="158441"/>
    <lineage>
        <taxon>Eukaryota</taxon>
        <taxon>Metazoa</taxon>
        <taxon>Ecdysozoa</taxon>
        <taxon>Arthropoda</taxon>
        <taxon>Hexapoda</taxon>
        <taxon>Collembola</taxon>
        <taxon>Entomobryomorpha</taxon>
        <taxon>Isotomoidea</taxon>
        <taxon>Isotomidae</taxon>
        <taxon>Proisotominae</taxon>
        <taxon>Folsomia</taxon>
    </lineage>
</organism>
<evidence type="ECO:0000313" key="4">
    <source>
        <dbReference type="Proteomes" id="UP000198287"/>
    </source>
</evidence>
<gene>
    <name evidence="3" type="ORF">Fcan01_02857</name>
</gene>
<dbReference type="STRING" id="158441.A0A226EZF7"/>
<comment type="caution">
    <text evidence="3">The sequence shown here is derived from an EMBL/GenBank/DDBJ whole genome shotgun (WGS) entry which is preliminary data.</text>
</comment>
<reference evidence="3 4" key="1">
    <citation type="submission" date="2015-12" db="EMBL/GenBank/DDBJ databases">
        <title>The genome of Folsomia candida.</title>
        <authorList>
            <person name="Faddeeva A."/>
            <person name="Derks M.F."/>
            <person name="Anvar Y."/>
            <person name="Smit S."/>
            <person name="Van Straalen N."/>
            <person name="Roelofs D."/>
        </authorList>
    </citation>
    <scope>NUCLEOTIDE SEQUENCE [LARGE SCALE GENOMIC DNA]</scope>
    <source>
        <strain evidence="3 4">VU population</strain>
        <tissue evidence="3">Whole body</tissue>
    </source>
</reference>
<feature type="transmembrane region" description="Helical" evidence="1">
    <location>
        <begin position="355"/>
        <end position="380"/>
    </location>
</feature>
<dbReference type="OrthoDB" id="6381995at2759"/>
<evidence type="ECO:0000256" key="2">
    <source>
        <dbReference type="SAM" id="SignalP"/>
    </source>
</evidence>